<protein>
    <recommendedName>
        <fullName evidence="3">ASST-domain-containing protein</fullName>
    </recommendedName>
</protein>
<organism evidence="1 2">
    <name type="scientific">Cylindrodendrum hubeiense</name>
    <dbReference type="NCBI Taxonomy" id="595255"/>
    <lineage>
        <taxon>Eukaryota</taxon>
        <taxon>Fungi</taxon>
        <taxon>Dikarya</taxon>
        <taxon>Ascomycota</taxon>
        <taxon>Pezizomycotina</taxon>
        <taxon>Sordariomycetes</taxon>
        <taxon>Hypocreomycetidae</taxon>
        <taxon>Hypocreales</taxon>
        <taxon>Nectriaceae</taxon>
        <taxon>Cylindrodendrum</taxon>
    </lineage>
</organism>
<evidence type="ECO:0000313" key="1">
    <source>
        <dbReference type="EMBL" id="KAF7544379.1"/>
    </source>
</evidence>
<dbReference type="PANTHER" id="PTHR35340:SF9">
    <property type="entry name" value="ASST-DOMAIN-CONTAINING PROTEIN"/>
    <property type="match status" value="1"/>
</dbReference>
<dbReference type="Proteomes" id="UP000722485">
    <property type="component" value="Unassembled WGS sequence"/>
</dbReference>
<dbReference type="InterPro" id="IPR039535">
    <property type="entry name" value="ASST-like"/>
</dbReference>
<dbReference type="SUPFAM" id="SSF50969">
    <property type="entry name" value="YVTN repeat-like/Quinoprotein amine dehydrogenase"/>
    <property type="match status" value="1"/>
</dbReference>
<dbReference type="InterPro" id="IPR011044">
    <property type="entry name" value="Quino_amine_DH_bsu"/>
</dbReference>
<gene>
    <name evidence="1" type="ORF">G7Z17_g10005</name>
</gene>
<evidence type="ECO:0000313" key="2">
    <source>
        <dbReference type="Proteomes" id="UP000722485"/>
    </source>
</evidence>
<name>A0A9P5H3I1_9HYPO</name>
<dbReference type="PROSITE" id="PS51257">
    <property type="entry name" value="PROKAR_LIPOPROTEIN"/>
    <property type="match status" value="1"/>
</dbReference>
<evidence type="ECO:0008006" key="3">
    <source>
        <dbReference type="Google" id="ProtNLM"/>
    </source>
</evidence>
<dbReference type="PANTHER" id="PTHR35340">
    <property type="entry name" value="PQQ ENZYME REPEAT PROTEIN-RELATED"/>
    <property type="match status" value="1"/>
</dbReference>
<sequence length="529" mass="57664">MKPTEFVSVLATLTGCAHAELQFHSRPDLSPPRLNVTIPAADDVSPGFIFVTPYASFGGPALLPEQPAAYIFRDNGDLVWSSLGYLSGFVANFQATRYQGQPVLQAFQGSIDSRHGRGHGTLQLLDNHYRPVAQIQSLTNKIPSLHELRIVGEKTALIEIYDPVPYDLTPYGGSTEQNWIVDSILQEVDIETGELIFEVHSLDIVSPADSVAPLPAGAALDAPNAWDYFHLNSIDKDDEGNYLISGRHTSTIYKLSGSDGSIIWQLGGDRSTFQLSPELDFGLQHDARFLDRSVDGTIETISFFDNSASTFGPANEEQITLHPHSRAFIMQLNHADNSSSVLQTYASPDHLSALSQGNAQVLSNGNVFVNWGQEGAVTEFRADGTPIFNAFLESGASVQSYRGFRFEWTGLPKEVPAVVAFQDGTETSVYVSWNGDTEVSLWRFYAQDGDTGDASSVRKVGEAQRGSFETSVTIPARKLQEFGENVRIFAAGFDKAGTVLTRSREVAVVEAVHASSVSDGYQDEEPGEL</sequence>
<accession>A0A9P5H3I1</accession>
<reference evidence="1" key="1">
    <citation type="submission" date="2020-03" db="EMBL/GenBank/DDBJ databases">
        <title>Draft Genome Sequence of Cylindrodendrum hubeiense.</title>
        <authorList>
            <person name="Buettner E."/>
            <person name="Kellner H."/>
        </authorList>
    </citation>
    <scope>NUCLEOTIDE SEQUENCE</scope>
    <source>
        <strain evidence="1">IHI 201604</strain>
    </source>
</reference>
<keyword evidence="2" id="KW-1185">Reference proteome</keyword>
<dbReference type="OrthoDB" id="5427350at2759"/>
<dbReference type="EMBL" id="JAANBB010000307">
    <property type="protein sequence ID" value="KAF7544379.1"/>
    <property type="molecule type" value="Genomic_DNA"/>
</dbReference>
<dbReference type="InterPro" id="IPR053143">
    <property type="entry name" value="Arylsulfate_ST"/>
</dbReference>
<proteinExistence type="predicted"/>
<dbReference type="AlphaFoldDB" id="A0A9P5H3I1"/>
<dbReference type="Pfam" id="PF14269">
    <property type="entry name" value="Arylsulfotran_2"/>
    <property type="match status" value="1"/>
</dbReference>
<comment type="caution">
    <text evidence="1">The sequence shown here is derived from an EMBL/GenBank/DDBJ whole genome shotgun (WGS) entry which is preliminary data.</text>
</comment>